<gene>
    <name evidence="1" type="ORF">THICB1_160043</name>
</gene>
<dbReference type="InterPro" id="IPR011059">
    <property type="entry name" value="Metal-dep_hydrolase_composite"/>
</dbReference>
<reference evidence="1 2" key="1">
    <citation type="submission" date="2015-03" db="EMBL/GenBank/DDBJ databases">
        <authorList>
            <person name="Regsiter A."/>
            <person name="william w."/>
        </authorList>
    </citation>
    <scope>NUCLEOTIDE SEQUENCE [LARGE SCALE GENOMIC DNA]</scope>
    <source>
        <strain evidence="1 2">CB1</strain>
    </source>
</reference>
<evidence type="ECO:0000313" key="2">
    <source>
        <dbReference type="Proteomes" id="UP000078599"/>
    </source>
</evidence>
<proteinExistence type="predicted"/>
<name>A0ABM9T3M7_THIA3</name>
<protein>
    <recommendedName>
        <fullName evidence="3">Dihydroorotase</fullName>
    </recommendedName>
</protein>
<organism evidence="1 2">
    <name type="scientific">Thiomonas arsenitoxydans (strain DSM 22701 / CIP 110005 / 3As)</name>
    <dbReference type="NCBI Taxonomy" id="426114"/>
    <lineage>
        <taxon>Bacteria</taxon>
        <taxon>Pseudomonadati</taxon>
        <taxon>Pseudomonadota</taxon>
        <taxon>Betaproteobacteria</taxon>
        <taxon>Burkholderiales</taxon>
        <taxon>Thiomonas</taxon>
    </lineage>
</organism>
<dbReference type="Gene3D" id="2.30.40.10">
    <property type="entry name" value="Urease, subunit C, domain 1"/>
    <property type="match status" value="1"/>
</dbReference>
<evidence type="ECO:0008006" key="3">
    <source>
        <dbReference type="Google" id="ProtNLM"/>
    </source>
</evidence>
<sequence>MLDLILRRGTLPDGRTDIDLGIEAGRIVAVQPHARSTAPGSC</sequence>
<comment type="caution">
    <text evidence="1">The sequence shown here is derived from an EMBL/GenBank/DDBJ whole genome shotgun (WGS) entry which is preliminary data.</text>
</comment>
<keyword evidence="2" id="KW-1185">Reference proteome</keyword>
<evidence type="ECO:0000313" key="1">
    <source>
        <dbReference type="EMBL" id="CQR30995.1"/>
    </source>
</evidence>
<dbReference type="Proteomes" id="UP000078599">
    <property type="component" value="Unassembled WGS sequence"/>
</dbReference>
<accession>A0ABM9T3M7</accession>
<dbReference type="EMBL" id="CTRI01000008">
    <property type="protein sequence ID" value="CQR30995.1"/>
    <property type="molecule type" value="Genomic_DNA"/>
</dbReference>
<dbReference type="SUPFAM" id="SSF51338">
    <property type="entry name" value="Composite domain of metallo-dependent hydrolases"/>
    <property type="match status" value="1"/>
</dbReference>